<feature type="region of interest" description="Disordered" evidence="1">
    <location>
        <begin position="503"/>
        <end position="523"/>
    </location>
</feature>
<dbReference type="AlphaFoldDB" id="A0A7R9IZR8"/>
<accession>A0A7R9IZR8</accession>
<reference evidence="2" key="1">
    <citation type="submission" date="2020-11" db="EMBL/GenBank/DDBJ databases">
        <authorList>
            <person name="Tran Van P."/>
        </authorList>
    </citation>
    <scope>NUCLEOTIDE SEQUENCE</scope>
</reference>
<evidence type="ECO:0000256" key="1">
    <source>
        <dbReference type="SAM" id="MobiDB-lite"/>
    </source>
</evidence>
<proteinExistence type="predicted"/>
<dbReference type="EMBL" id="OE179814">
    <property type="protein sequence ID" value="CAD7569819.1"/>
    <property type="molecule type" value="Genomic_DNA"/>
</dbReference>
<sequence length="754" mass="85005">MSECKTSFEACLMTNIRDKIAFCNLHRELEVLERAKKCDLRMLQTSRQRLQTKFLLLEAHSTRSGSEATNVRMYETHNPGFCYRRNGKCRSVNLSPRKCESHTSKLVQELLFTDGEVDIEKVACLHLLATNRLKPMTSQTNLPSPLNWFHNSIPLMIEEIITRDSEENINDTMIEQHVSGVDSPPEYNKSSSNKRLKIDPRLLKPRVFIGQRTGNHKTRGSTKNGAWSKERNYVSTGPFINKTKRLNPGIESRNVSFFIKDQIKILIESVLQVLRRVNPKKVDELTSLVGNPSSLVILMNKPKIQKFFDSLCINVITSSGGRGGSSRTLSPSDNSQEMELYYGERETRAENLELSETSEVLGHVFSVILDDTLTSIETDSSCDNNTLVKTAPLEHTFHELYKDSAEFHNKSNNISLSTSQSGSNLVPHGMNIFREKQLTIQPSKNSDEIKSFKSVFCEEKRRDQIPSATHETLTNCPPRKIIDIADVKDFQKKGTHKINSWQNTMENKSSSGKEEVTSKKDVSKTNSKIEKAFMESKNVSRYPRRPLINKSSAATSSMTKEAKSFVSVKPRTQVGVDRSELVGKEILNRMSNAQRILVGMKAAHVKNHILNMKGVEQKVPLGYIVGPVLSKESLLALASGCKERELIFMSVSKDIDSTEILNPSNLLNTGVILLNVNVSLHSAILTQTKTMELGGLGLYQGLPPRSTRKPSFKSVLESRSRMRLTLEGMARVKQEVAVRETDKKIQRFLKEMNL</sequence>
<organism evidence="2">
    <name type="scientific">Timema californicum</name>
    <name type="common">California timema</name>
    <name type="synonym">Walking stick</name>
    <dbReference type="NCBI Taxonomy" id="61474"/>
    <lineage>
        <taxon>Eukaryota</taxon>
        <taxon>Metazoa</taxon>
        <taxon>Ecdysozoa</taxon>
        <taxon>Arthropoda</taxon>
        <taxon>Hexapoda</taxon>
        <taxon>Insecta</taxon>
        <taxon>Pterygota</taxon>
        <taxon>Neoptera</taxon>
        <taxon>Polyneoptera</taxon>
        <taxon>Phasmatodea</taxon>
        <taxon>Timematodea</taxon>
        <taxon>Timematoidea</taxon>
        <taxon>Timematidae</taxon>
        <taxon>Timema</taxon>
    </lineage>
</organism>
<gene>
    <name evidence="2" type="ORF">TCMB3V08_LOCUS2542</name>
</gene>
<evidence type="ECO:0000313" key="2">
    <source>
        <dbReference type="EMBL" id="CAD7569819.1"/>
    </source>
</evidence>
<name>A0A7R9IZR8_TIMCA</name>
<protein>
    <submittedName>
        <fullName evidence="2">(California timema) hypothetical protein</fullName>
    </submittedName>
</protein>
<feature type="compositionally biased region" description="Basic and acidic residues" evidence="1">
    <location>
        <begin position="511"/>
        <end position="523"/>
    </location>
</feature>